<dbReference type="AlphaFoldDB" id="A0A239SXW2"/>
<feature type="domain" description="N-acetyltransferase" evidence="3">
    <location>
        <begin position="1"/>
        <end position="159"/>
    </location>
</feature>
<reference evidence="4 5" key="1">
    <citation type="submission" date="2017-06" db="EMBL/GenBank/DDBJ databases">
        <authorList>
            <consortium name="Pathogen Informatics"/>
        </authorList>
    </citation>
    <scope>NUCLEOTIDE SEQUENCE [LARGE SCALE GENOMIC DNA]</scope>
    <source>
        <strain evidence="4 5">NCTC13788</strain>
    </source>
</reference>
<keyword evidence="5" id="KW-1185">Reference proteome</keyword>
<evidence type="ECO:0000313" key="5">
    <source>
        <dbReference type="Proteomes" id="UP000215185"/>
    </source>
</evidence>
<dbReference type="OrthoDB" id="9802340at2"/>
<dbReference type="PIRSF" id="PIRSF037663">
    <property type="entry name" value="Acetyltransf_GNAT_prd"/>
    <property type="match status" value="1"/>
</dbReference>
<dbReference type="Proteomes" id="UP000215185">
    <property type="component" value="Chromosome 1"/>
</dbReference>
<keyword evidence="1 4" id="KW-0808">Transferase</keyword>
<gene>
    <name evidence="4" type="primary">yncA</name>
    <name evidence="4" type="ORF">SAMEA4412692_01800</name>
</gene>
<protein>
    <submittedName>
        <fullName evidence="4">Acetyltransferase, GNAT family</fullName>
        <ecNumber evidence="4">2.3.1.-</ecNumber>
    </submittedName>
</protein>
<dbReference type="CDD" id="cd04301">
    <property type="entry name" value="NAT_SF"/>
    <property type="match status" value="1"/>
</dbReference>
<dbReference type="PROSITE" id="PS51186">
    <property type="entry name" value="GNAT"/>
    <property type="match status" value="1"/>
</dbReference>
<evidence type="ECO:0000259" key="3">
    <source>
        <dbReference type="PROSITE" id="PS51186"/>
    </source>
</evidence>
<dbReference type="GO" id="GO:0016747">
    <property type="term" value="F:acyltransferase activity, transferring groups other than amino-acyl groups"/>
    <property type="evidence" value="ECO:0007669"/>
    <property type="project" value="InterPro"/>
</dbReference>
<evidence type="ECO:0000313" key="4">
    <source>
        <dbReference type="EMBL" id="SNU90287.1"/>
    </source>
</evidence>
<dbReference type="Gene3D" id="3.40.630.30">
    <property type="match status" value="1"/>
</dbReference>
<dbReference type="SUPFAM" id="SSF55729">
    <property type="entry name" value="Acyl-CoA N-acyltransferases (Nat)"/>
    <property type="match status" value="1"/>
</dbReference>
<dbReference type="InterPro" id="IPR000182">
    <property type="entry name" value="GNAT_dom"/>
</dbReference>
<keyword evidence="2 4" id="KW-0012">Acyltransferase</keyword>
<accession>A0A239SXW2</accession>
<name>A0A239SXW2_9STRE</name>
<dbReference type="RefSeq" id="WP_018373601.1">
    <property type="nucleotide sequence ID" value="NZ_LT906439.1"/>
</dbReference>
<organism evidence="4 5">
    <name type="scientific">Streptococcus merionis</name>
    <dbReference type="NCBI Taxonomy" id="400065"/>
    <lineage>
        <taxon>Bacteria</taxon>
        <taxon>Bacillati</taxon>
        <taxon>Bacillota</taxon>
        <taxon>Bacilli</taxon>
        <taxon>Lactobacillales</taxon>
        <taxon>Streptococcaceae</taxon>
        <taxon>Streptococcus</taxon>
    </lineage>
</organism>
<dbReference type="PANTHER" id="PTHR43877:SF2">
    <property type="entry name" value="AMINOALKYLPHOSPHONATE N-ACETYLTRANSFERASE-RELATED"/>
    <property type="match status" value="1"/>
</dbReference>
<dbReference type="KEGG" id="smen:SAMEA4412692_1800"/>
<dbReference type="InterPro" id="IPR050832">
    <property type="entry name" value="Bact_Acetyltransf"/>
</dbReference>
<sequence>MQIRTIIEKDYEQVLALQNHIWTPYNSPVFDQKWTVDDILKRRGSRADILIAVENDLVLGMLSYNPMYPFEQGDHVVTFGLAVHPNAQGKGVGKALLLAFFELAHSLDFLKISMHVTAGNSSAIALYEKMGFQLEAKLEGNLRINGVFHDNLMYGKWLEGQDA</sequence>
<dbReference type="PANTHER" id="PTHR43877">
    <property type="entry name" value="AMINOALKYLPHOSPHONATE N-ACETYLTRANSFERASE-RELATED-RELATED"/>
    <property type="match status" value="1"/>
</dbReference>
<evidence type="ECO:0000256" key="1">
    <source>
        <dbReference type="ARBA" id="ARBA00022679"/>
    </source>
</evidence>
<evidence type="ECO:0000256" key="2">
    <source>
        <dbReference type="ARBA" id="ARBA00023315"/>
    </source>
</evidence>
<dbReference type="InterPro" id="IPR017255">
    <property type="entry name" value="AcTrfase_GNAT_prd"/>
</dbReference>
<dbReference type="EC" id="2.3.1.-" evidence="4"/>
<dbReference type="STRING" id="1123308.GCA_000380085_01030"/>
<proteinExistence type="predicted"/>
<dbReference type="Pfam" id="PF00583">
    <property type="entry name" value="Acetyltransf_1"/>
    <property type="match status" value="1"/>
</dbReference>
<dbReference type="eggNOG" id="COG1247">
    <property type="taxonomic scope" value="Bacteria"/>
</dbReference>
<dbReference type="EMBL" id="LT906439">
    <property type="protein sequence ID" value="SNU90287.1"/>
    <property type="molecule type" value="Genomic_DNA"/>
</dbReference>
<dbReference type="InterPro" id="IPR016181">
    <property type="entry name" value="Acyl_CoA_acyltransferase"/>
</dbReference>